<feature type="binding site" evidence="4">
    <location>
        <position position="218"/>
    </location>
    <ligand>
        <name>Mn(2+)</name>
        <dbReference type="ChEBI" id="CHEBI:29035"/>
        <label>1</label>
    </ligand>
</feature>
<reference key="1">
    <citation type="submission" date="2009-08" db="EMBL/GenBank/DDBJ databases">
        <title>The genome sequence of Methanothermobacter marburgensis.</title>
        <authorList>
            <person name="Kaster A."/>
            <person name="Seedorf H."/>
            <person name="Goenrich M."/>
            <person name="Wiezer A."/>
            <person name="Liesegang H."/>
            <person name="Thauer R."/>
            <person name="Gottschalk G."/>
        </authorList>
    </citation>
    <scope>NUCLEOTIDE SEQUENCE</scope>
    <source>
        <strain>Marburg</strain>
    </source>
</reference>
<dbReference type="RefSeq" id="WP_013296073.1">
    <property type="nucleotide sequence ID" value="NC_014408.1"/>
</dbReference>
<proteinExistence type="inferred from homology"/>
<dbReference type="GeneID" id="9704971"/>
<organism evidence="6 7">
    <name type="scientific">Methanothermobacter marburgensis (strain ATCC BAA-927 / DSM 2133 / JCM 14651 / NBRC 100331 / OCM 82 / Marburg)</name>
    <name type="common">Methanobacterium thermoautotrophicum</name>
    <dbReference type="NCBI Taxonomy" id="79929"/>
    <lineage>
        <taxon>Archaea</taxon>
        <taxon>Methanobacteriati</taxon>
        <taxon>Methanobacteriota</taxon>
        <taxon>Methanomada group</taxon>
        <taxon>Methanobacteria</taxon>
        <taxon>Methanobacteriales</taxon>
        <taxon>Methanobacteriaceae</taxon>
        <taxon>Methanothermobacter</taxon>
    </lineage>
</organism>
<dbReference type="InterPro" id="IPR006035">
    <property type="entry name" value="Ureohydrolase"/>
</dbReference>
<dbReference type="GeneID" id="77400035"/>
<keyword evidence="3 5" id="KW-0378">Hydrolase</keyword>
<dbReference type="CDD" id="cd11593">
    <property type="entry name" value="Agmatinase-like_2"/>
    <property type="match status" value="1"/>
</dbReference>
<comment type="similarity">
    <text evidence="1">Belongs to the arginase family. Agmatinase subfamily.</text>
</comment>
<dbReference type="PROSITE" id="PS51409">
    <property type="entry name" value="ARGINASE_2"/>
    <property type="match status" value="1"/>
</dbReference>
<dbReference type="NCBIfam" id="TIGR01230">
    <property type="entry name" value="agmatinase"/>
    <property type="match status" value="1"/>
</dbReference>
<dbReference type="STRING" id="79929.MTBMA_c12630"/>
<dbReference type="SUPFAM" id="SSF52768">
    <property type="entry name" value="Arginase/deacetylase"/>
    <property type="match status" value="1"/>
</dbReference>
<dbReference type="GO" id="GO:0008783">
    <property type="term" value="F:agmatinase activity"/>
    <property type="evidence" value="ECO:0007669"/>
    <property type="project" value="TreeGrafter"/>
</dbReference>
<dbReference type="GO" id="GO:0046872">
    <property type="term" value="F:metal ion binding"/>
    <property type="evidence" value="ECO:0007669"/>
    <property type="project" value="UniProtKB-KW"/>
</dbReference>
<dbReference type="InterPro" id="IPR020855">
    <property type="entry name" value="Ureohydrolase_Mn_BS"/>
</dbReference>
<dbReference type="PANTHER" id="PTHR11358">
    <property type="entry name" value="ARGINASE/AGMATINASE"/>
    <property type="match status" value="1"/>
</dbReference>
<keyword evidence="7" id="KW-1185">Reference proteome</keyword>
<feature type="binding site" evidence="4">
    <location>
        <position position="140"/>
    </location>
    <ligand>
        <name>Mn(2+)</name>
        <dbReference type="ChEBI" id="CHEBI:29035"/>
        <label>1</label>
    </ligand>
</feature>
<dbReference type="EMBL" id="CP001710">
    <property type="protein sequence ID" value="ADL58851.1"/>
    <property type="molecule type" value="Genomic_DNA"/>
</dbReference>
<evidence type="ECO:0000256" key="3">
    <source>
        <dbReference type="ARBA" id="ARBA00022801"/>
    </source>
</evidence>
<reference evidence="6 7" key="2">
    <citation type="journal article" date="2010" name="J. Bacteriol.">
        <title>Complete genome sequence of Methanothermobacter marburgensis, a methanoarchaeon model organism.</title>
        <authorList>
            <person name="Liesegang H."/>
            <person name="Kaster A.K."/>
            <person name="Wiezer A."/>
            <person name="Goenrich M."/>
            <person name="Wollherr A."/>
            <person name="Seedorf H."/>
            <person name="Gottschalk G."/>
            <person name="Thauer R.K."/>
        </authorList>
    </citation>
    <scope>NUCLEOTIDE SEQUENCE [LARGE SCALE GENOMIC DNA]</scope>
    <source>
        <strain evidence="7">ATCC BAA-927 / DSM 2133 / JCM 14651 / NBRC 100331 / OCM 82 / Marburg</strain>
    </source>
</reference>
<dbReference type="InterPro" id="IPR023696">
    <property type="entry name" value="Ureohydrolase_dom_sf"/>
</dbReference>
<evidence type="ECO:0000256" key="2">
    <source>
        <dbReference type="ARBA" id="ARBA00022723"/>
    </source>
</evidence>
<dbReference type="Gene3D" id="3.40.800.10">
    <property type="entry name" value="Ureohydrolase domain"/>
    <property type="match status" value="1"/>
</dbReference>
<dbReference type="PATRIC" id="fig|79929.8.peg.1226"/>
<feature type="binding site" evidence="4">
    <location>
        <position position="138"/>
    </location>
    <ligand>
        <name>Mn(2+)</name>
        <dbReference type="ChEBI" id="CHEBI:29035"/>
        <label>1</label>
    </ligand>
</feature>
<accession>D9PXA3</accession>
<dbReference type="GO" id="GO:0033389">
    <property type="term" value="P:putrescine biosynthetic process from arginine, via agmatine"/>
    <property type="evidence" value="ECO:0007669"/>
    <property type="project" value="TreeGrafter"/>
</dbReference>
<dbReference type="AlphaFoldDB" id="D9PXA3"/>
<dbReference type="PaxDb" id="79929-MTBMA_c12630"/>
<evidence type="ECO:0000313" key="6">
    <source>
        <dbReference type="EMBL" id="ADL58851.1"/>
    </source>
</evidence>
<evidence type="ECO:0000313" key="7">
    <source>
        <dbReference type="Proteomes" id="UP000000345"/>
    </source>
</evidence>
<keyword evidence="4" id="KW-0464">Manganese</keyword>
<dbReference type="Pfam" id="PF00491">
    <property type="entry name" value="Arginase"/>
    <property type="match status" value="1"/>
</dbReference>
<feature type="binding site" evidence="4">
    <location>
        <position position="113"/>
    </location>
    <ligand>
        <name>Mn(2+)</name>
        <dbReference type="ChEBI" id="CHEBI:29035"/>
        <label>1</label>
    </ligand>
</feature>
<evidence type="ECO:0000256" key="1">
    <source>
        <dbReference type="ARBA" id="ARBA00009227"/>
    </source>
</evidence>
<evidence type="ECO:0000256" key="4">
    <source>
        <dbReference type="PIRSR" id="PIRSR036979-1"/>
    </source>
</evidence>
<dbReference type="PANTHER" id="PTHR11358:SF26">
    <property type="entry name" value="GUANIDINO ACID HYDROLASE, MITOCHONDRIAL"/>
    <property type="match status" value="1"/>
</dbReference>
<feature type="binding site" evidence="4">
    <location>
        <position position="220"/>
    </location>
    <ligand>
        <name>Mn(2+)</name>
        <dbReference type="ChEBI" id="CHEBI:29035"/>
        <label>1</label>
    </ligand>
</feature>
<dbReference type="PIRSF" id="PIRSF036979">
    <property type="entry name" value="Arginase"/>
    <property type="match status" value="1"/>
</dbReference>
<sequence length="287" mass="31316">MLLHTEDPLKFAFSTTDPERIPELSFGIVGVPFDSTTTYVPGTRFGPLAVREASYSFESYNLRFSGEPGVKCFDFGDVDVVPGNFQRTAEFIGDSIGGLLDLDLKPITLGGEHTVTLPVIGELISRDRAPVVIHLDAHMDMADRYAGERYSHATVMRRVHELGVDVIQIGVRSASAHEAEFARENGIRCIMAHEVMQNPEAVSEALRGIRDPVYISVDMDVLDPAYAPSVGNPTPCGLTPWVLEDMAEVLSRKDVVGFDVVEVASTGFGDQTSVNAAKIIYDLLTLL</sequence>
<dbReference type="OrthoDB" id="7186at2157"/>
<dbReference type="InterPro" id="IPR005925">
    <property type="entry name" value="Agmatinase-rel"/>
</dbReference>
<dbReference type="Proteomes" id="UP000000345">
    <property type="component" value="Chromosome"/>
</dbReference>
<comment type="cofactor">
    <cofactor evidence="4">
        <name>Mn(2+)</name>
        <dbReference type="ChEBI" id="CHEBI:29035"/>
    </cofactor>
    <text evidence="4">Binds 2 manganese ions per subunit.</text>
</comment>
<protein>
    <submittedName>
        <fullName evidence="6">Predicted arginase/agmatinase/formimionoglutamate hydrolase</fullName>
    </submittedName>
</protein>
<feature type="binding site" evidence="4">
    <location>
        <position position="136"/>
    </location>
    <ligand>
        <name>Mn(2+)</name>
        <dbReference type="ChEBI" id="CHEBI:29035"/>
        <label>1</label>
    </ligand>
</feature>
<evidence type="ECO:0000256" key="5">
    <source>
        <dbReference type="RuleBase" id="RU003684"/>
    </source>
</evidence>
<keyword evidence="2 4" id="KW-0479">Metal-binding</keyword>
<dbReference type="KEGG" id="mmg:MTBMA_c12630"/>
<name>D9PXA3_METTM</name>
<gene>
    <name evidence="6" type="primary">speB</name>
    <name evidence="6" type="ordered locus">MTBMA_c12630</name>
</gene>
<dbReference type="PROSITE" id="PS01053">
    <property type="entry name" value="ARGINASE_1"/>
    <property type="match status" value="1"/>
</dbReference>
<dbReference type="HOGENOM" id="CLU_039478_0_2_2"/>